<reference evidence="3 4" key="1">
    <citation type="submission" date="2018-09" db="EMBL/GenBank/DDBJ databases">
        <title>A high-quality reference genome of wild soybean provides a powerful tool to mine soybean genomes.</title>
        <authorList>
            <person name="Xie M."/>
            <person name="Chung C.Y.L."/>
            <person name="Li M.-W."/>
            <person name="Wong F.-L."/>
            <person name="Chan T.-F."/>
            <person name="Lam H.-M."/>
        </authorList>
    </citation>
    <scope>NUCLEOTIDE SEQUENCE [LARGE SCALE GENOMIC DNA]</scope>
    <source>
        <strain evidence="4">cv. W05</strain>
        <tissue evidence="3">Hypocotyl of etiolated seedlings</tissue>
    </source>
</reference>
<dbReference type="InterPro" id="IPR009057">
    <property type="entry name" value="Homeodomain-like_sf"/>
</dbReference>
<feature type="compositionally biased region" description="Basic and acidic residues" evidence="1">
    <location>
        <begin position="175"/>
        <end position="190"/>
    </location>
</feature>
<evidence type="ECO:0000256" key="1">
    <source>
        <dbReference type="SAM" id="MobiDB-lite"/>
    </source>
</evidence>
<comment type="caution">
    <text evidence="3">The sequence shown here is derived from an EMBL/GenBank/DDBJ whole genome shotgun (WGS) entry which is preliminary data.</text>
</comment>
<dbReference type="GO" id="GO:0003676">
    <property type="term" value="F:nucleic acid binding"/>
    <property type="evidence" value="ECO:0007669"/>
    <property type="project" value="InterPro"/>
</dbReference>
<feature type="compositionally biased region" description="Basic and acidic residues" evidence="1">
    <location>
        <begin position="501"/>
        <end position="520"/>
    </location>
</feature>
<feature type="region of interest" description="Disordered" evidence="1">
    <location>
        <begin position="167"/>
        <end position="195"/>
    </location>
</feature>
<dbReference type="SUPFAM" id="SSF46689">
    <property type="entry name" value="Homeodomain-like"/>
    <property type="match status" value="1"/>
</dbReference>
<keyword evidence="3" id="KW-0675">Receptor</keyword>
<evidence type="ECO:0000313" key="3">
    <source>
        <dbReference type="EMBL" id="RZB57451.1"/>
    </source>
</evidence>
<dbReference type="PROSITE" id="PS51293">
    <property type="entry name" value="SANT"/>
    <property type="match status" value="1"/>
</dbReference>
<dbReference type="InterPro" id="IPR001005">
    <property type="entry name" value="SANT/Myb"/>
</dbReference>
<feature type="region of interest" description="Disordered" evidence="1">
    <location>
        <begin position="114"/>
        <end position="148"/>
    </location>
</feature>
<dbReference type="GO" id="GO:0008270">
    <property type="term" value="F:zinc ion binding"/>
    <property type="evidence" value="ECO:0007669"/>
    <property type="project" value="InterPro"/>
</dbReference>
<evidence type="ECO:0000259" key="2">
    <source>
        <dbReference type="PROSITE" id="PS51293"/>
    </source>
</evidence>
<dbReference type="PANTHER" id="PTHR47340:SF1">
    <property type="entry name" value="DUPLICATED HOMEODOMAIN-LIKE SUPERFAMILY PROTEIN"/>
    <property type="match status" value="1"/>
</dbReference>
<dbReference type="Pfam" id="PF22936">
    <property type="entry name" value="Pol_BBD"/>
    <property type="match status" value="1"/>
</dbReference>
<dbReference type="InterPro" id="IPR036875">
    <property type="entry name" value="Znf_CCHC_sf"/>
</dbReference>
<evidence type="ECO:0000313" key="4">
    <source>
        <dbReference type="Proteomes" id="UP000289340"/>
    </source>
</evidence>
<dbReference type="PANTHER" id="PTHR47340">
    <property type="entry name" value="DUPLICATED HOMEODOMAIN-LIKE SUPERFAMILY PROTEIN"/>
    <property type="match status" value="1"/>
</dbReference>
<feature type="region of interest" description="Disordered" evidence="1">
    <location>
        <begin position="498"/>
        <end position="537"/>
    </location>
</feature>
<name>A0A445G8H8_GLYSO</name>
<dbReference type="InterPro" id="IPR054722">
    <property type="entry name" value="PolX-like_BBD"/>
</dbReference>
<feature type="compositionally biased region" description="Basic and acidic residues" evidence="1">
    <location>
        <begin position="131"/>
        <end position="148"/>
    </location>
</feature>
<dbReference type="AlphaFoldDB" id="A0A445G8H8"/>
<dbReference type="InterPro" id="IPR017884">
    <property type="entry name" value="SANT_dom"/>
</dbReference>
<dbReference type="Pfam" id="PF14223">
    <property type="entry name" value="Retrotran_gag_2"/>
    <property type="match status" value="1"/>
</dbReference>
<sequence length="1173" mass="132880">MLWDQKGVFKDKKQKRYGSLARQKHSSSHYGFLKFKNLDSTRFQHVGPKTPGCGGGGSGAMHQFPKEPGQGSCSGYGITFRSPRDPRHKFWEITNDASLLLSSKRSIDNVLSTPSHACSMNNGEKPYSRAQCHDNKKKNYERESSSSKRLIDDMLSTPSHACSINTRQKLNSSEQCHDNNKKNYEREDSLGWKPLNKGNNTFERFYSQSNRKGRDKNKNILETGVKNVIEETRKRPRLNWGEGLAKFEKKKIEGDGVSVATAATLASGAFNSFTEPYSYGTSTMEGEANFSHITLPIFDGENYDLWEVKMQSYMESLDLWDVVEEDYEIYPLPENPTMAQIKNHKERKMKKAKARSCLFTGVSQMIFIRIMTLKSLKAIWDYLKEEYARDDRIRSMQVLNLRREFELQRMEESETIKEYSNKLLGIANKIKLLGSDFADSRIVEKILVTVPERYEAFIASLENTKDLSKITLAEVLHAMHAQEQRRLTRKDRVVEGALPAKHHEVDESKKDFFKKNKPASDENSANNQGKDKKKNYPPCQHCGKKGHAPFRCWRRPDAKCNKCNQIGHEAMICAKKNHHDEGAQIANQEEEDQLFVATCFLSSESSESWLIDSGCTNHMTYDKTLFKDLKPTSVSKVRIGNGGYIPVKGKGTIAISTCSDVGDTLCVKTQTTDNDVCELGGSPGPVSPKNHQLKSPLSSHRKASISLNRLRSSIAELLHSDKPVSVDSNPEGFTAMTKLQIWKNVISQVLEQTETEICSLENELEPLQFESGDGMPCYNTKSCDKEIGDYHKVTHRPELSQIGPSNDDNNIEKMMPLSANLHGMHDTTKENDINSPGTTTPKFVEAQPLIKMVSSLGGGSSFSSLMGIEDGMKDHTSTSFYSSIHDDTLPNTIISSNREIAQSACVVFKKFLHNKTGKIISNVGVNSSSLSHIDAFIKDKLAEKNRFARFKEKALTIKYKALDHLWKRDMCLRYPRKCTRTSPRSLKLRLKVVTNCCQKKLSSIHYHCFPFHPAGDQLSLVPTSEMINYTSQLLSKPQDEVNRKILKMPALILDQKDKMFSMFNSSNELVEDPLAVERERAMINCWTSEERKIFSEKFSAFGKDFRRIASFIDHKTTADCVEFYYKDHKPNCLEKDKKKKNKKKGCNSQKSKTLKTIVKGLGKKGNRKANVDS</sequence>
<dbReference type="SMART" id="SM00717">
    <property type="entry name" value="SANT"/>
    <property type="match status" value="1"/>
</dbReference>
<dbReference type="Pfam" id="PF00249">
    <property type="entry name" value="Myb_DNA-binding"/>
    <property type="match status" value="1"/>
</dbReference>
<protein>
    <submittedName>
        <fullName evidence="3">Nuclear receptor corepressor 1</fullName>
    </submittedName>
</protein>
<dbReference type="Proteomes" id="UP000289340">
    <property type="component" value="Chromosome 17"/>
</dbReference>
<dbReference type="SUPFAM" id="SSF57756">
    <property type="entry name" value="Retrovirus zinc finger-like domains"/>
    <property type="match status" value="1"/>
</dbReference>
<accession>A0A445G8H8</accession>
<feature type="domain" description="SANT" evidence="2">
    <location>
        <begin position="1086"/>
        <end position="1126"/>
    </location>
</feature>
<dbReference type="Gene3D" id="1.10.10.60">
    <property type="entry name" value="Homeodomain-like"/>
    <property type="match status" value="1"/>
</dbReference>
<dbReference type="EMBL" id="QZWG01000017">
    <property type="protein sequence ID" value="RZB57451.1"/>
    <property type="molecule type" value="Genomic_DNA"/>
</dbReference>
<gene>
    <name evidence="3" type="ORF">D0Y65_046209</name>
</gene>
<keyword evidence="4" id="KW-1185">Reference proteome</keyword>
<organism evidence="3 4">
    <name type="scientific">Glycine soja</name>
    <name type="common">Wild soybean</name>
    <dbReference type="NCBI Taxonomy" id="3848"/>
    <lineage>
        <taxon>Eukaryota</taxon>
        <taxon>Viridiplantae</taxon>
        <taxon>Streptophyta</taxon>
        <taxon>Embryophyta</taxon>
        <taxon>Tracheophyta</taxon>
        <taxon>Spermatophyta</taxon>
        <taxon>Magnoliopsida</taxon>
        <taxon>eudicotyledons</taxon>
        <taxon>Gunneridae</taxon>
        <taxon>Pentapetalae</taxon>
        <taxon>rosids</taxon>
        <taxon>fabids</taxon>
        <taxon>Fabales</taxon>
        <taxon>Fabaceae</taxon>
        <taxon>Papilionoideae</taxon>
        <taxon>50 kb inversion clade</taxon>
        <taxon>NPAAA clade</taxon>
        <taxon>indigoferoid/millettioid clade</taxon>
        <taxon>Phaseoleae</taxon>
        <taxon>Glycine</taxon>
        <taxon>Glycine subgen. Soja</taxon>
    </lineage>
</organism>
<proteinExistence type="predicted"/>